<dbReference type="Pfam" id="PF15649">
    <property type="entry name" value="Tox-REase-7"/>
    <property type="match status" value="1"/>
</dbReference>
<evidence type="ECO:0000259" key="1">
    <source>
        <dbReference type="Pfam" id="PF15649"/>
    </source>
</evidence>
<dbReference type="Proteomes" id="UP000250831">
    <property type="component" value="Unassembled WGS sequence"/>
</dbReference>
<accession>A0A363NJT3</accession>
<evidence type="ECO:0000313" key="2">
    <source>
        <dbReference type="EMBL" id="PUV21079.1"/>
    </source>
</evidence>
<proteinExistence type="predicted"/>
<evidence type="ECO:0000313" key="3">
    <source>
        <dbReference type="Proteomes" id="UP000250831"/>
    </source>
</evidence>
<reference evidence="2 3" key="1">
    <citation type="submission" date="2018-04" db="EMBL/GenBank/DDBJ databases">
        <title>Sphingobacterium sp. M46 Genome.</title>
        <authorList>
            <person name="Cheng J."/>
            <person name="Li Y."/>
        </authorList>
    </citation>
    <scope>NUCLEOTIDE SEQUENCE [LARGE SCALE GENOMIC DNA]</scope>
    <source>
        <strain evidence="2 3">M46</strain>
    </source>
</reference>
<dbReference type="OrthoDB" id="287765at2"/>
<feature type="domain" description="Tox-REase-7" evidence="1">
    <location>
        <begin position="5"/>
        <end position="58"/>
    </location>
</feature>
<keyword evidence="3" id="KW-1185">Reference proteome</keyword>
<gene>
    <name evidence="2" type="ORF">DCO56_28870</name>
</gene>
<organism evidence="2 3">
    <name type="scientific">Sphingobacterium athyrii</name>
    <dbReference type="NCBI Taxonomy" id="2152717"/>
    <lineage>
        <taxon>Bacteria</taxon>
        <taxon>Pseudomonadati</taxon>
        <taxon>Bacteroidota</taxon>
        <taxon>Sphingobacteriia</taxon>
        <taxon>Sphingobacteriales</taxon>
        <taxon>Sphingobacteriaceae</taxon>
        <taxon>Sphingobacterium</taxon>
    </lineage>
</organism>
<dbReference type="EMBL" id="QCXX01000014">
    <property type="protein sequence ID" value="PUV21079.1"/>
    <property type="molecule type" value="Genomic_DNA"/>
</dbReference>
<protein>
    <recommendedName>
        <fullName evidence="1">Tox-REase-7 domain-containing protein</fullName>
    </recommendedName>
</protein>
<sequence length="58" mass="6490">MGSAMEQALGMSSSKTAINIGGRTRFPDRLANGLLEESKNVKHLNFTEQLRDYLNYSQ</sequence>
<comment type="caution">
    <text evidence="2">The sequence shown here is derived from an EMBL/GenBank/DDBJ whole genome shotgun (WGS) entry which is preliminary data.</text>
</comment>
<name>A0A363NJT3_9SPHI</name>
<dbReference type="InterPro" id="IPR028903">
    <property type="entry name" value="Tox-REase-7_dom"/>
</dbReference>
<dbReference type="AlphaFoldDB" id="A0A363NJT3"/>